<gene>
    <name evidence="2" type="ORF">EGM_12882</name>
</gene>
<keyword evidence="1" id="KW-0812">Transmembrane</keyword>
<keyword evidence="1" id="KW-0472">Membrane</keyword>
<evidence type="ECO:0000256" key="1">
    <source>
        <dbReference type="SAM" id="Phobius"/>
    </source>
</evidence>
<feature type="non-terminal residue" evidence="2">
    <location>
        <position position="106"/>
    </location>
</feature>
<accession>G7P2H8</accession>
<organism>
    <name type="scientific">Macaca fascicularis</name>
    <name type="common">Crab-eating macaque</name>
    <name type="synonym">Cynomolgus monkey</name>
    <dbReference type="NCBI Taxonomy" id="9541"/>
    <lineage>
        <taxon>Eukaryota</taxon>
        <taxon>Metazoa</taxon>
        <taxon>Chordata</taxon>
        <taxon>Craniata</taxon>
        <taxon>Vertebrata</taxon>
        <taxon>Euteleostomi</taxon>
        <taxon>Mammalia</taxon>
        <taxon>Eutheria</taxon>
        <taxon>Euarchontoglires</taxon>
        <taxon>Primates</taxon>
        <taxon>Haplorrhini</taxon>
        <taxon>Catarrhini</taxon>
        <taxon>Cercopithecidae</taxon>
        <taxon>Cercopithecinae</taxon>
        <taxon>Macaca</taxon>
    </lineage>
</organism>
<proteinExistence type="predicted"/>
<dbReference type="AlphaFoldDB" id="G7P2H8"/>
<reference evidence="2" key="1">
    <citation type="journal article" date="2011" name="Nat. Biotechnol.">
        <title>Genome sequencing and comparison of two nonhuman primate animal models, the cynomolgus and Chinese rhesus macaques.</title>
        <authorList>
            <person name="Yan G."/>
            <person name="Zhang G."/>
            <person name="Fang X."/>
            <person name="Zhang Y."/>
            <person name="Li C."/>
            <person name="Ling F."/>
            <person name="Cooper D.N."/>
            <person name="Li Q."/>
            <person name="Li Y."/>
            <person name="van Gool A.J."/>
            <person name="Du H."/>
            <person name="Chen J."/>
            <person name="Chen R."/>
            <person name="Zhang P."/>
            <person name="Huang Z."/>
            <person name="Thompson J.R."/>
            <person name="Meng Y."/>
            <person name="Bai Y."/>
            <person name="Wang J."/>
            <person name="Zhuo M."/>
            <person name="Wang T."/>
            <person name="Huang Y."/>
            <person name="Wei L."/>
            <person name="Li J."/>
            <person name="Wang Z."/>
            <person name="Hu H."/>
            <person name="Yang P."/>
            <person name="Le L."/>
            <person name="Stenson P.D."/>
            <person name="Li B."/>
            <person name="Liu X."/>
            <person name="Ball E.V."/>
            <person name="An N."/>
            <person name="Huang Q."/>
            <person name="Zhang Y."/>
            <person name="Fan W."/>
            <person name="Zhang X."/>
            <person name="Li Y."/>
            <person name="Wang W."/>
            <person name="Katze M.G."/>
            <person name="Su B."/>
            <person name="Nielsen R."/>
            <person name="Yang H."/>
            <person name="Wang J."/>
            <person name="Wang X."/>
            <person name="Wang J."/>
        </authorList>
    </citation>
    <scope>NUCLEOTIDE SEQUENCE [LARGE SCALE GENOMIC DNA]</scope>
    <source>
        <strain evidence="2">CE-4</strain>
    </source>
</reference>
<name>G7P2H8_MACFA</name>
<protein>
    <submittedName>
        <fullName evidence="2">Uncharacterized protein</fullName>
    </submittedName>
</protein>
<sequence>PMVDLLVHTAAAFSDSFRKIRGLLCPQHKQRGVQANQTRVLFLHISCVYYSLYPFSFFALLIPLEQKMTTSPLPYLCDSIHVSVWPLGEVLMETRMWKRKKGLEMR</sequence>
<dbReference type="EMBL" id="CM001278">
    <property type="protein sequence ID" value="EHH52440.1"/>
    <property type="molecule type" value="Genomic_DNA"/>
</dbReference>
<dbReference type="Proteomes" id="UP000009130">
    <property type="component" value="Chromosome 3"/>
</dbReference>
<feature type="transmembrane region" description="Helical" evidence="1">
    <location>
        <begin position="40"/>
        <end position="61"/>
    </location>
</feature>
<evidence type="ECO:0000313" key="2">
    <source>
        <dbReference type="EMBL" id="EHH52440.1"/>
    </source>
</evidence>
<feature type="non-terminal residue" evidence="2">
    <location>
        <position position="1"/>
    </location>
</feature>
<keyword evidence="1" id="KW-1133">Transmembrane helix</keyword>